<dbReference type="GO" id="GO:0050126">
    <property type="term" value="F:N-carbamoylputrescine amidase activity"/>
    <property type="evidence" value="ECO:0007669"/>
    <property type="project" value="UniProtKB-EC"/>
</dbReference>
<proteinExistence type="inferred from homology"/>
<comment type="similarity">
    <text evidence="2">Belongs to the carbon-nitrogen hydrolase superfamily.</text>
</comment>
<keyword evidence="5" id="KW-1185">Reference proteome</keyword>
<dbReference type="EC" id="3.5.1.53" evidence="4"/>
<dbReference type="SUPFAM" id="SSF56317">
    <property type="entry name" value="Carbon-nitrogen hydrolase"/>
    <property type="match status" value="1"/>
</dbReference>
<evidence type="ECO:0000256" key="2">
    <source>
        <dbReference type="ARBA" id="ARBA00034122"/>
    </source>
</evidence>
<name>A0A8J7STJ4_9RHOB</name>
<dbReference type="Proteomes" id="UP000619033">
    <property type="component" value="Unassembled WGS sequence"/>
</dbReference>
<dbReference type="NCBIfam" id="TIGR03381">
    <property type="entry name" value="agmatine_aguB"/>
    <property type="match status" value="1"/>
</dbReference>
<dbReference type="EMBL" id="JAESVP010000005">
    <property type="protein sequence ID" value="MBL4928610.1"/>
    <property type="molecule type" value="Genomic_DNA"/>
</dbReference>
<dbReference type="CDD" id="cd07573">
    <property type="entry name" value="CPA"/>
    <property type="match status" value="1"/>
</dbReference>
<dbReference type="PANTHER" id="PTHR43674">
    <property type="entry name" value="NITRILASE C965.09-RELATED"/>
    <property type="match status" value="1"/>
</dbReference>
<dbReference type="RefSeq" id="WP_202660671.1">
    <property type="nucleotide sequence ID" value="NZ_JAESVP010000005.1"/>
</dbReference>
<organism evidence="4 5">
    <name type="scientific">Fuscibacter oryzae</name>
    <dbReference type="NCBI Taxonomy" id="2803939"/>
    <lineage>
        <taxon>Bacteria</taxon>
        <taxon>Pseudomonadati</taxon>
        <taxon>Pseudomonadota</taxon>
        <taxon>Alphaproteobacteria</taxon>
        <taxon>Rhodobacterales</taxon>
        <taxon>Paracoccaceae</taxon>
        <taxon>Fuscibacter</taxon>
    </lineage>
</organism>
<dbReference type="PROSITE" id="PS50263">
    <property type="entry name" value="CN_HYDROLASE"/>
    <property type="match status" value="1"/>
</dbReference>
<dbReference type="InterPro" id="IPR003010">
    <property type="entry name" value="C-N_Hydrolase"/>
</dbReference>
<dbReference type="GO" id="GO:0033388">
    <property type="term" value="P:putrescine biosynthetic process from arginine"/>
    <property type="evidence" value="ECO:0007669"/>
    <property type="project" value="TreeGrafter"/>
</dbReference>
<protein>
    <submittedName>
        <fullName evidence="4">N-carbamoylputrescine amidase</fullName>
        <ecNumber evidence="4">3.5.1.53</ecNumber>
    </submittedName>
</protein>
<dbReference type="AlphaFoldDB" id="A0A8J7STJ4"/>
<dbReference type="Pfam" id="PF00795">
    <property type="entry name" value="CN_hydrolase"/>
    <property type="match status" value="1"/>
</dbReference>
<gene>
    <name evidence="4" type="primary">aguB</name>
    <name evidence="4" type="ORF">JI744_10885</name>
</gene>
<evidence type="ECO:0000256" key="1">
    <source>
        <dbReference type="ARBA" id="ARBA00022801"/>
    </source>
</evidence>
<feature type="domain" description="CN hydrolase" evidence="3">
    <location>
        <begin position="4"/>
        <end position="259"/>
    </location>
</feature>
<sequence>MREVTVAATQFACSWDLPKNADKAEEMIRRAAGQGANVVLVQELFGAPYFCIEERAEYFALAQPMAGHPLIARFSALAKELGVVLPCSYFERAGQAHFNSVAMIDADGRVMGNYRKSHIPQGPGYEEKYYFSPGDTGFRVWDTAFGRIGVGICWDQWFPECARAMALMGAEVLLYPTAIGSEPPSPGYDSQPHWEMVMRGHAAANIMPVVASNRIGTEVAPGGTEVTFYGSSFIADQTGALMAKAGRGEQEVLLHRFDLEAIAALRASWGLFRDRRPHVYGAVATLDGGC</sequence>
<dbReference type="InterPro" id="IPR036526">
    <property type="entry name" value="C-N_Hydrolase_sf"/>
</dbReference>
<evidence type="ECO:0000259" key="3">
    <source>
        <dbReference type="PROSITE" id="PS50263"/>
    </source>
</evidence>
<comment type="caution">
    <text evidence="4">The sequence shown here is derived from an EMBL/GenBank/DDBJ whole genome shotgun (WGS) entry which is preliminary data.</text>
</comment>
<reference evidence="4" key="1">
    <citation type="submission" date="2021-01" db="EMBL/GenBank/DDBJ databases">
        <title>Genome seq and assembly of Tabrizicola sp. KVB23.</title>
        <authorList>
            <person name="Chhetri G."/>
        </authorList>
    </citation>
    <scope>NUCLEOTIDE SEQUENCE</scope>
    <source>
        <strain evidence="4">KVB23</strain>
    </source>
</reference>
<accession>A0A8J7STJ4</accession>
<dbReference type="Gene3D" id="3.60.110.10">
    <property type="entry name" value="Carbon-nitrogen hydrolase"/>
    <property type="match status" value="1"/>
</dbReference>
<keyword evidence="1 4" id="KW-0378">Hydrolase</keyword>
<dbReference type="InterPro" id="IPR017755">
    <property type="entry name" value="N-carbamoylputrescine_amidase"/>
</dbReference>
<evidence type="ECO:0000313" key="4">
    <source>
        <dbReference type="EMBL" id="MBL4928610.1"/>
    </source>
</evidence>
<dbReference type="InterPro" id="IPR050345">
    <property type="entry name" value="Aliph_Amidase/BUP"/>
</dbReference>
<dbReference type="PANTHER" id="PTHR43674:SF2">
    <property type="entry name" value="BETA-UREIDOPROPIONASE"/>
    <property type="match status" value="1"/>
</dbReference>
<evidence type="ECO:0000313" key="5">
    <source>
        <dbReference type="Proteomes" id="UP000619033"/>
    </source>
</evidence>